<keyword evidence="1" id="KW-0472">Membrane</keyword>
<evidence type="ECO:0000313" key="2">
    <source>
        <dbReference type="EMBL" id="GBF49398.1"/>
    </source>
</evidence>
<evidence type="ECO:0000313" key="3">
    <source>
        <dbReference type="Proteomes" id="UP000245133"/>
    </source>
</evidence>
<sequence length="94" mass="10895">MENIKDLYPLISILSLVLTYFVRTQVQIKIMQLDKEMTKKISGLEKEYNEKIQEILLNNKEVESTVKEVKGFVSKIYELLSKGKKDGNITARSK</sequence>
<comment type="caution">
    <text evidence="2">The sequence shown here is derived from an EMBL/GenBank/DDBJ whole genome shotgun (WGS) entry which is preliminary data.</text>
</comment>
<keyword evidence="1" id="KW-0812">Transmembrane</keyword>
<dbReference type="EMBL" id="BFBB01000003">
    <property type="protein sequence ID" value="GBF49398.1"/>
    <property type="molecule type" value="Genomic_DNA"/>
</dbReference>
<feature type="transmembrane region" description="Helical" evidence="1">
    <location>
        <begin position="6"/>
        <end position="22"/>
    </location>
</feature>
<gene>
    <name evidence="2" type="ORF">LPTSP4_09110</name>
</gene>
<reference evidence="2 3" key="1">
    <citation type="submission" date="2018-02" db="EMBL/GenBank/DDBJ databases">
        <title>Novel Leptospira species isolated from soil and water in Japan.</title>
        <authorList>
            <person name="Nakao R."/>
            <person name="Masuzawa T."/>
        </authorList>
    </citation>
    <scope>NUCLEOTIDE SEQUENCE [LARGE SCALE GENOMIC DNA]</scope>
    <source>
        <strain evidence="2 3">YH101</strain>
    </source>
</reference>
<organism evidence="2 3">
    <name type="scientific">Leptospira ryugenii</name>
    <dbReference type="NCBI Taxonomy" id="1917863"/>
    <lineage>
        <taxon>Bacteria</taxon>
        <taxon>Pseudomonadati</taxon>
        <taxon>Spirochaetota</taxon>
        <taxon>Spirochaetia</taxon>
        <taxon>Leptospirales</taxon>
        <taxon>Leptospiraceae</taxon>
        <taxon>Leptospira</taxon>
    </lineage>
</organism>
<dbReference type="RefSeq" id="WP_108974256.1">
    <property type="nucleotide sequence ID" value="NZ_BFBB01000003.1"/>
</dbReference>
<accession>A0A2P2DXN3</accession>
<dbReference type="Proteomes" id="UP000245133">
    <property type="component" value="Unassembled WGS sequence"/>
</dbReference>
<dbReference type="AlphaFoldDB" id="A0A2P2DXN3"/>
<keyword evidence="3" id="KW-1185">Reference proteome</keyword>
<protein>
    <submittedName>
        <fullName evidence="2">Plasmid recombination enzyme</fullName>
    </submittedName>
</protein>
<keyword evidence="1" id="KW-1133">Transmembrane helix</keyword>
<name>A0A2P2DXN3_9LEPT</name>
<evidence type="ECO:0000256" key="1">
    <source>
        <dbReference type="SAM" id="Phobius"/>
    </source>
</evidence>
<proteinExistence type="predicted"/>